<dbReference type="RefSeq" id="WP_184862090.1">
    <property type="nucleotide sequence ID" value="NZ_JACHIR010000001.1"/>
</dbReference>
<proteinExistence type="predicted"/>
<evidence type="ECO:0000313" key="3">
    <source>
        <dbReference type="EMBL" id="MBB5891755.1"/>
    </source>
</evidence>
<comment type="caution">
    <text evidence="3">The sequence shown here is derived from an EMBL/GenBank/DDBJ whole genome shotgun (WGS) entry which is preliminary data.</text>
</comment>
<feature type="region of interest" description="Disordered" evidence="1">
    <location>
        <begin position="307"/>
        <end position="398"/>
    </location>
</feature>
<feature type="compositionally biased region" description="Gly residues" evidence="1">
    <location>
        <begin position="163"/>
        <end position="172"/>
    </location>
</feature>
<sequence>MSDPQPPETGDSAVNPEATQVVGAGSQPPAGSPADANATQVVRPGDLSSPSATTPPPPPADSTQVVPPGQQPPAGPVYSPPGYANPPSGPMPVQPATPSFGQQPTPSPFGQQPQPFGAPGSGGFPQQPGQPPMPGQPGAPGQFGQQPFGAPQQPAWATQQAPGGFGAQPMGGGAAGGSANTLPIAMWVTIGLMAIGLISGIISLIGLLSLRYSAGILFIGPIIGLVIALGAGACAWFAGQGANWGRIVLSVFFGLGVISALLQVGRSPVVSLIEIVLFIGLLVLWWMPSTSANMAAKRGAAPQAAGGYGQYGQPFGQPPFGQQPQQQFGQPQQQFGQPQFGQPQPGQPYGQPQQPPTGGFGQPPQQQFGQPSPYGQPPQQPGFGQPPQPGQQPGPYGP</sequence>
<gene>
    <name evidence="3" type="ORF">BJ998_002951</name>
</gene>
<feature type="transmembrane region" description="Helical" evidence="2">
    <location>
        <begin position="215"/>
        <end position="238"/>
    </location>
</feature>
<keyword evidence="2" id="KW-0812">Transmembrane</keyword>
<evidence type="ECO:0000256" key="2">
    <source>
        <dbReference type="SAM" id="Phobius"/>
    </source>
</evidence>
<feature type="transmembrane region" description="Helical" evidence="2">
    <location>
        <begin position="184"/>
        <end position="208"/>
    </location>
</feature>
<name>A0A7W9NGI9_9PSEU</name>
<keyword evidence="2" id="KW-0472">Membrane</keyword>
<feature type="compositionally biased region" description="Low complexity" evidence="1">
    <location>
        <begin position="362"/>
        <end position="373"/>
    </location>
</feature>
<reference evidence="3 4" key="1">
    <citation type="submission" date="2020-08" db="EMBL/GenBank/DDBJ databases">
        <title>Sequencing the genomes of 1000 actinobacteria strains.</title>
        <authorList>
            <person name="Klenk H.-P."/>
        </authorList>
    </citation>
    <scope>NUCLEOTIDE SEQUENCE [LARGE SCALE GENOMIC DNA]</scope>
    <source>
        <strain evidence="3 4">DSM 43851</strain>
    </source>
</reference>
<feature type="compositionally biased region" description="Pro residues" evidence="1">
    <location>
        <begin position="128"/>
        <end position="137"/>
    </location>
</feature>
<feature type="transmembrane region" description="Helical" evidence="2">
    <location>
        <begin position="244"/>
        <end position="262"/>
    </location>
</feature>
<feature type="compositionally biased region" description="Pro residues" evidence="1">
    <location>
        <begin position="69"/>
        <end position="95"/>
    </location>
</feature>
<feature type="compositionally biased region" description="Low complexity" evidence="1">
    <location>
        <begin position="307"/>
        <end position="352"/>
    </location>
</feature>
<feature type="region of interest" description="Disordered" evidence="1">
    <location>
        <begin position="1"/>
        <end position="172"/>
    </location>
</feature>
<dbReference type="EMBL" id="JACHIR010000001">
    <property type="protein sequence ID" value="MBB5891755.1"/>
    <property type="molecule type" value="Genomic_DNA"/>
</dbReference>
<keyword evidence="2" id="KW-1133">Transmembrane helix</keyword>
<dbReference type="Proteomes" id="UP000585638">
    <property type="component" value="Unassembled WGS sequence"/>
</dbReference>
<evidence type="ECO:0000313" key="4">
    <source>
        <dbReference type="Proteomes" id="UP000585638"/>
    </source>
</evidence>
<accession>A0A7W9NGI9</accession>
<dbReference type="AlphaFoldDB" id="A0A7W9NGI9"/>
<evidence type="ECO:0000256" key="1">
    <source>
        <dbReference type="SAM" id="MobiDB-lite"/>
    </source>
</evidence>
<protein>
    <submittedName>
        <fullName evidence="3">Uncharacterized protein</fullName>
    </submittedName>
</protein>
<feature type="compositionally biased region" description="Low complexity" evidence="1">
    <location>
        <begin position="100"/>
        <end position="118"/>
    </location>
</feature>
<keyword evidence="4" id="KW-1185">Reference proteome</keyword>
<feature type="compositionally biased region" description="Pro residues" evidence="1">
    <location>
        <begin position="374"/>
        <end position="398"/>
    </location>
</feature>
<organism evidence="3 4">
    <name type="scientific">Kutzneria kofuensis</name>
    <dbReference type="NCBI Taxonomy" id="103725"/>
    <lineage>
        <taxon>Bacteria</taxon>
        <taxon>Bacillati</taxon>
        <taxon>Actinomycetota</taxon>
        <taxon>Actinomycetes</taxon>
        <taxon>Pseudonocardiales</taxon>
        <taxon>Pseudonocardiaceae</taxon>
        <taxon>Kutzneria</taxon>
    </lineage>
</organism>
<feature type="transmembrane region" description="Helical" evidence="2">
    <location>
        <begin position="269"/>
        <end position="287"/>
    </location>
</feature>
<feature type="compositionally biased region" description="Low complexity" evidence="1">
    <location>
        <begin position="139"/>
        <end position="162"/>
    </location>
</feature>